<keyword evidence="1" id="KW-1133">Transmembrane helix</keyword>
<proteinExistence type="predicted"/>
<dbReference type="Gramene" id="TuG1812G0200002739.01.T02">
    <property type="protein sequence ID" value="TuG1812G0200002739.01.T02"/>
    <property type="gene ID" value="TuG1812G0200002739.01"/>
</dbReference>
<reference evidence="2" key="2">
    <citation type="submission" date="2018-03" db="EMBL/GenBank/DDBJ databases">
        <title>The Triticum urartu genome reveals the dynamic nature of wheat genome evolution.</title>
        <authorList>
            <person name="Ling H."/>
            <person name="Ma B."/>
            <person name="Shi X."/>
            <person name="Liu H."/>
            <person name="Dong L."/>
            <person name="Sun H."/>
            <person name="Cao Y."/>
            <person name="Gao Q."/>
            <person name="Zheng S."/>
            <person name="Li Y."/>
            <person name="Yu Y."/>
            <person name="Du H."/>
            <person name="Qi M."/>
            <person name="Li Y."/>
            <person name="Yu H."/>
            <person name="Cui Y."/>
            <person name="Wang N."/>
            <person name="Chen C."/>
            <person name="Wu H."/>
            <person name="Zhao Y."/>
            <person name="Zhang J."/>
            <person name="Li Y."/>
            <person name="Zhou W."/>
            <person name="Zhang B."/>
            <person name="Hu W."/>
            <person name="Eijk M."/>
            <person name="Tang J."/>
            <person name="Witsenboer H."/>
            <person name="Zhao S."/>
            <person name="Li Z."/>
            <person name="Zhang A."/>
            <person name="Wang D."/>
            <person name="Liang C."/>
        </authorList>
    </citation>
    <scope>NUCLEOTIDE SEQUENCE [LARGE SCALE GENOMIC DNA]</scope>
    <source>
        <strain evidence="2">cv. G1812</strain>
    </source>
</reference>
<dbReference type="EnsemblPlants" id="TuG1812G0200002739.01.T01">
    <property type="protein sequence ID" value="TuG1812G0200002739.01.T01"/>
    <property type="gene ID" value="TuG1812G0200002739.01"/>
</dbReference>
<reference evidence="2" key="3">
    <citation type="submission" date="2022-06" db="UniProtKB">
        <authorList>
            <consortium name="EnsemblPlants"/>
        </authorList>
    </citation>
    <scope>IDENTIFICATION</scope>
</reference>
<dbReference type="EnsemblPlants" id="TuG1812G0200002739.01.T03">
    <property type="protein sequence ID" value="TuG1812G0200002739.01.T03"/>
    <property type="gene ID" value="TuG1812G0200002739.01"/>
</dbReference>
<organism evidence="2 3">
    <name type="scientific">Triticum urartu</name>
    <name type="common">Red wild einkorn</name>
    <name type="synonym">Crithodium urartu</name>
    <dbReference type="NCBI Taxonomy" id="4572"/>
    <lineage>
        <taxon>Eukaryota</taxon>
        <taxon>Viridiplantae</taxon>
        <taxon>Streptophyta</taxon>
        <taxon>Embryophyta</taxon>
        <taxon>Tracheophyta</taxon>
        <taxon>Spermatophyta</taxon>
        <taxon>Magnoliopsida</taxon>
        <taxon>Liliopsida</taxon>
        <taxon>Poales</taxon>
        <taxon>Poaceae</taxon>
        <taxon>BOP clade</taxon>
        <taxon>Pooideae</taxon>
        <taxon>Triticodae</taxon>
        <taxon>Triticeae</taxon>
        <taxon>Triticinae</taxon>
        <taxon>Triticum</taxon>
    </lineage>
</organism>
<dbReference type="GeneID" id="125537395"/>
<dbReference type="AlphaFoldDB" id="A0A8R7TH65"/>
<dbReference type="OrthoDB" id="10331257at2759"/>
<dbReference type="EnsemblPlants" id="TuG1812G0200002739.01.T04">
    <property type="protein sequence ID" value="TuG1812G0200002739.01.T04"/>
    <property type="gene ID" value="TuG1812G0200002739.01"/>
</dbReference>
<sequence length="170" mass="19171">MYTCVMEIGELIWWCVRAAASSSGCSNAHLQYNFFHRGGDWGTVECDRVCADGPPQRHRPDLALQCTARSSCIDAPGVHVALLPCYPYRPRLCLRSSLLFSGFNKKSPCCHCILSSRDSLGAFYTILLMMPSPDATAMLVVLVLPFTYCSLFYSIEIHRDKLYSVRHFYN</sequence>
<dbReference type="Gramene" id="TuG1812G0200002739.01.T04">
    <property type="protein sequence ID" value="TuG1812G0200002739.01.T04"/>
    <property type="gene ID" value="TuG1812G0200002739.01"/>
</dbReference>
<dbReference type="Gramene" id="TuG1812G0200002739.01.T03">
    <property type="protein sequence ID" value="TuG1812G0200002739.01.T03"/>
    <property type="gene ID" value="TuG1812G0200002739.01"/>
</dbReference>
<reference evidence="3" key="1">
    <citation type="journal article" date="2013" name="Nature">
        <title>Draft genome of the wheat A-genome progenitor Triticum urartu.</title>
        <authorList>
            <person name="Ling H.Q."/>
            <person name="Zhao S."/>
            <person name="Liu D."/>
            <person name="Wang J."/>
            <person name="Sun H."/>
            <person name="Zhang C."/>
            <person name="Fan H."/>
            <person name="Li D."/>
            <person name="Dong L."/>
            <person name="Tao Y."/>
            <person name="Gao C."/>
            <person name="Wu H."/>
            <person name="Li Y."/>
            <person name="Cui Y."/>
            <person name="Guo X."/>
            <person name="Zheng S."/>
            <person name="Wang B."/>
            <person name="Yu K."/>
            <person name="Liang Q."/>
            <person name="Yang W."/>
            <person name="Lou X."/>
            <person name="Chen J."/>
            <person name="Feng M."/>
            <person name="Jian J."/>
            <person name="Zhang X."/>
            <person name="Luo G."/>
            <person name="Jiang Y."/>
            <person name="Liu J."/>
            <person name="Wang Z."/>
            <person name="Sha Y."/>
            <person name="Zhang B."/>
            <person name="Wu H."/>
            <person name="Tang D."/>
            <person name="Shen Q."/>
            <person name="Xue P."/>
            <person name="Zou S."/>
            <person name="Wang X."/>
            <person name="Liu X."/>
            <person name="Wang F."/>
            <person name="Yang Y."/>
            <person name="An X."/>
            <person name="Dong Z."/>
            <person name="Zhang K."/>
            <person name="Zhang X."/>
            <person name="Luo M.C."/>
            <person name="Dvorak J."/>
            <person name="Tong Y."/>
            <person name="Wang J."/>
            <person name="Yang H."/>
            <person name="Li Z."/>
            <person name="Wang D."/>
            <person name="Zhang A."/>
            <person name="Wang J."/>
        </authorList>
    </citation>
    <scope>NUCLEOTIDE SEQUENCE</scope>
    <source>
        <strain evidence="3">cv. G1812</strain>
    </source>
</reference>
<evidence type="ECO:0000313" key="3">
    <source>
        <dbReference type="Proteomes" id="UP000015106"/>
    </source>
</evidence>
<keyword evidence="3" id="KW-1185">Reference proteome</keyword>
<accession>A0A8R7TH65</accession>
<feature type="transmembrane region" description="Helical" evidence="1">
    <location>
        <begin position="135"/>
        <end position="155"/>
    </location>
</feature>
<dbReference type="RefSeq" id="XP_048556658.1">
    <property type="nucleotide sequence ID" value="XM_048700701.1"/>
</dbReference>
<keyword evidence="1" id="KW-0812">Transmembrane</keyword>
<keyword evidence="1" id="KW-0472">Membrane</keyword>
<evidence type="ECO:0000256" key="1">
    <source>
        <dbReference type="SAM" id="Phobius"/>
    </source>
</evidence>
<protein>
    <submittedName>
        <fullName evidence="2">Uncharacterized protein</fullName>
    </submittedName>
</protein>
<dbReference type="Proteomes" id="UP000015106">
    <property type="component" value="Chromosome 2"/>
</dbReference>
<evidence type="ECO:0000313" key="2">
    <source>
        <dbReference type="EnsemblPlants" id="TuG1812G0200002739.01.T02"/>
    </source>
</evidence>
<dbReference type="EnsemblPlants" id="TuG1812G0200002739.01.T02">
    <property type="protein sequence ID" value="TuG1812G0200002739.01.T02"/>
    <property type="gene ID" value="TuG1812G0200002739.01"/>
</dbReference>
<name>A0A8R7TH65_TRIUA</name>
<dbReference type="KEGG" id="tua:125537395"/>
<dbReference type="Gramene" id="TuG1812G0200002739.01.T01">
    <property type="protein sequence ID" value="TuG1812G0200002739.01.T01"/>
    <property type="gene ID" value="TuG1812G0200002739.01"/>
</dbReference>
<gene>
    <name evidence="2" type="primary">LOC125537395</name>
</gene>